<protein>
    <submittedName>
        <fullName evidence="10">PTS sugar transporter subunit IIC</fullName>
    </submittedName>
</protein>
<dbReference type="AlphaFoldDB" id="A0A381KU98"/>
<dbReference type="GO" id="GO:0005886">
    <property type="term" value="C:plasma membrane"/>
    <property type="evidence" value="ECO:0007669"/>
    <property type="project" value="UniProtKB-SubCell"/>
</dbReference>
<accession>A0A381KU98</accession>
<feature type="transmembrane region" description="Helical" evidence="8">
    <location>
        <begin position="112"/>
        <end position="130"/>
    </location>
</feature>
<feature type="transmembrane region" description="Helical" evidence="8">
    <location>
        <begin position="312"/>
        <end position="335"/>
    </location>
</feature>
<dbReference type="Pfam" id="PF13303">
    <property type="entry name" value="PTS_EIIC_2"/>
    <property type="match status" value="1"/>
</dbReference>
<keyword evidence="2" id="KW-0813">Transport</keyword>
<reference evidence="10" key="1">
    <citation type="submission" date="2018-07" db="EMBL/GenBank/DDBJ databases">
        <authorList>
            <person name="Somerville V."/>
        </authorList>
    </citation>
    <scope>NUCLEOTIDE SEQUENCE</scope>
    <source>
        <strain evidence="10">NWC_2_2</strain>
    </source>
</reference>
<evidence type="ECO:0000256" key="7">
    <source>
        <dbReference type="ARBA" id="ARBA00023136"/>
    </source>
</evidence>
<dbReference type="GO" id="GO:0008982">
    <property type="term" value="F:protein-N(PI)-phosphohistidine-sugar phosphotransferase activity"/>
    <property type="evidence" value="ECO:0007669"/>
    <property type="project" value="InterPro"/>
</dbReference>
<sequence length="351" mass="36227">MTESKETNGLKQGTLNILNGIGLGVIAALVPAAILGQLMKALLGVAPAFAQTVINITTFTQSLLAAMAGFCAAYLFQMNMIQICSVAAAAMIGSGAVTFKNGLIMVAGTGDVINIGLTITLAILLIKLIGNKLGSYTTILLPIIVLVVGGGIGLLILPYVKTVTTFIGMIVMAFTKLQPLLMGVLIGMSFAAMIVSPISSVGIAVAIGLTGVASGAANLGITGAAYTLGIMSYSVNGMGTTLAHFIGTPKIQMANMLEKPKLFVPVLLSSALSGLLAAIFNLQGTPNSAGFGFSGLIGPLAAYAKMTPGWGSIILLTVLYVVYPVALGFFMRWLFIDRLSFAQAEDLRLEV</sequence>
<feature type="transmembrane region" description="Helical" evidence="8">
    <location>
        <begin position="180"/>
        <end position="209"/>
    </location>
</feature>
<name>A0A381KU98_LACDL</name>
<evidence type="ECO:0000259" key="9">
    <source>
        <dbReference type="Pfam" id="PF13303"/>
    </source>
</evidence>
<feature type="transmembrane region" description="Helical" evidence="8">
    <location>
        <begin position="59"/>
        <end position="76"/>
    </location>
</feature>
<evidence type="ECO:0000256" key="2">
    <source>
        <dbReference type="ARBA" id="ARBA00022448"/>
    </source>
</evidence>
<gene>
    <name evidence="10" type="ORF">DQL93_09320</name>
</gene>
<feature type="transmembrane region" description="Helical" evidence="8">
    <location>
        <begin position="262"/>
        <end position="282"/>
    </location>
</feature>
<evidence type="ECO:0000256" key="6">
    <source>
        <dbReference type="ARBA" id="ARBA00022989"/>
    </source>
</evidence>
<keyword evidence="7 8" id="KW-0472">Membrane</keyword>
<keyword evidence="5 8" id="KW-0812">Transmembrane</keyword>
<organism evidence="10">
    <name type="scientific">Lactobacillus delbrueckii subsp. lactis</name>
    <dbReference type="NCBI Taxonomy" id="29397"/>
    <lineage>
        <taxon>Bacteria</taxon>
        <taxon>Bacillati</taxon>
        <taxon>Bacillota</taxon>
        <taxon>Bacilli</taxon>
        <taxon>Lactobacillales</taxon>
        <taxon>Lactobacillaceae</taxon>
        <taxon>Lactobacillus</taxon>
    </lineage>
</organism>
<keyword evidence="3" id="KW-1003">Cell membrane</keyword>
<keyword evidence="6 8" id="KW-1133">Transmembrane helix</keyword>
<evidence type="ECO:0000256" key="8">
    <source>
        <dbReference type="SAM" id="Phobius"/>
    </source>
</evidence>
<dbReference type="InterPro" id="IPR003352">
    <property type="entry name" value="PTS_EIIC"/>
</dbReference>
<dbReference type="RefSeq" id="WP_120490231.1">
    <property type="nucleotide sequence ID" value="NZ_CP046131.1"/>
</dbReference>
<keyword evidence="4 10" id="KW-0762">Sugar transport</keyword>
<dbReference type="EMBL" id="CP031023">
    <property type="protein sequence ID" value="AZA16657.1"/>
    <property type="molecule type" value="Genomic_DNA"/>
</dbReference>
<feature type="domain" description="Phosphotransferase system EIIC" evidence="9">
    <location>
        <begin position="16"/>
        <end position="348"/>
    </location>
</feature>
<proteinExistence type="predicted"/>
<evidence type="ECO:0000256" key="5">
    <source>
        <dbReference type="ARBA" id="ARBA00022692"/>
    </source>
</evidence>
<comment type="subcellular location">
    <subcellularLocation>
        <location evidence="1">Cell membrane</location>
        <topology evidence="1">Multi-pass membrane protein</topology>
    </subcellularLocation>
</comment>
<feature type="transmembrane region" description="Helical" evidence="8">
    <location>
        <begin position="139"/>
        <end position="160"/>
    </location>
</feature>
<feature type="transmembrane region" description="Helical" evidence="8">
    <location>
        <begin position="21"/>
        <end position="39"/>
    </location>
</feature>
<evidence type="ECO:0000313" key="10">
    <source>
        <dbReference type="EMBL" id="AZA16657.1"/>
    </source>
</evidence>
<dbReference type="GO" id="GO:0009401">
    <property type="term" value="P:phosphoenolpyruvate-dependent sugar phosphotransferase system"/>
    <property type="evidence" value="ECO:0007669"/>
    <property type="project" value="InterPro"/>
</dbReference>
<feature type="transmembrane region" description="Helical" evidence="8">
    <location>
        <begin position="83"/>
        <end position="106"/>
    </location>
</feature>
<evidence type="ECO:0000256" key="4">
    <source>
        <dbReference type="ARBA" id="ARBA00022597"/>
    </source>
</evidence>
<evidence type="ECO:0000256" key="3">
    <source>
        <dbReference type="ARBA" id="ARBA00022475"/>
    </source>
</evidence>
<evidence type="ECO:0000256" key="1">
    <source>
        <dbReference type="ARBA" id="ARBA00004651"/>
    </source>
</evidence>